<dbReference type="Proteomes" id="UP000092555">
    <property type="component" value="Unassembled WGS sequence"/>
</dbReference>
<reference evidence="5 6" key="1">
    <citation type="submission" date="2016-05" db="EMBL/GenBank/DDBJ databases">
        <title>Comparative genomics of biotechnologically important yeasts.</title>
        <authorList>
            <consortium name="DOE Joint Genome Institute"/>
            <person name="Riley R."/>
            <person name="Haridas S."/>
            <person name="Wolfe K.H."/>
            <person name="Lopes M.R."/>
            <person name="Hittinger C.T."/>
            <person name="Goker M."/>
            <person name="Salamov A."/>
            <person name="Wisecaver J."/>
            <person name="Long T.M."/>
            <person name="Aerts A.L."/>
            <person name="Barry K."/>
            <person name="Choi C."/>
            <person name="Clum A."/>
            <person name="Coughlan A.Y."/>
            <person name="Deshpande S."/>
            <person name="Douglass A.P."/>
            <person name="Hanson S.J."/>
            <person name="Klenk H.-P."/>
            <person name="LaButti K."/>
            <person name="Lapidus A."/>
            <person name="Lindquist E."/>
            <person name="Lipzen A."/>
            <person name="Meier-kolthoff J.P."/>
            <person name="Ohm R.A."/>
            <person name="Otillar R.P."/>
            <person name="Pangilinan J."/>
            <person name="Peng Y."/>
            <person name="Rokas A."/>
            <person name="Rosa C.A."/>
            <person name="Scheuner C."/>
            <person name="Sibirny A.A."/>
            <person name="Slot J.C."/>
            <person name="Stielow J.B."/>
            <person name="Sun H."/>
            <person name="Kurtzman C.P."/>
            <person name="Blackwell M."/>
            <person name="Grigoriev I.V."/>
            <person name="Jeffries T.W."/>
        </authorList>
    </citation>
    <scope>NUCLEOTIDE SEQUENCE [LARGE SCALE GENOMIC DNA]</scope>
    <source>
        <strain evidence="5 6">NRRL YB-4993</strain>
    </source>
</reference>
<evidence type="ECO:0000256" key="2">
    <source>
        <dbReference type="ARBA" id="ARBA00009554"/>
    </source>
</evidence>
<comment type="caution">
    <text evidence="5">The sequence shown here is derived from an EMBL/GenBank/DDBJ whole genome shotgun (WGS) entry which is preliminary data.</text>
</comment>
<evidence type="ECO:0000256" key="4">
    <source>
        <dbReference type="ARBA" id="ARBA00023128"/>
    </source>
</evidence>
<dbReference type="PANTHER" id="PTHR28133:SF1">
    <property type="entry name" value="REQUIRED FOR RESPIRATORY GROWTH PROTEIN 7, MITOCHONDRIAL"/>
    <property type="match status" value="1"/>
</dbReference>
<dbReference type="OrthoDB" id="20734at2759"/>
<keyword evidence="6" id="KW-1185">Reference proteome</keyword>
<evidence type="ECO:0000256" key="1">
    <source>
        <dbReference type="ARBA" id="ARBA00004173"/>
    </source>
</evidence>
<gene>
    <name evidence="5" type="ORF">METBIDRAFT_179699</name>
</gene>
<dbReference type="InterPro" id="IPR018828">
    <property type="entry name" value="RRG7"/>
</dbReference>
<dbReference type="GO" id="GO:0005739">
    <property type="term" value="C:mitochondrion"/>
    <property type="evidence" value="ECO:0007669"/>
    <property type="project" value="UniProtKB-SubCell"/>
</dbReference>
<protein>
    <recommendedName>
        <fullName evidence="3">Required for respiratory growth protein 7, mitochondrial</fullName>
    </recommendedName>
</protein>
<name>A0A1A0HBB7_9ASCO</name>
<evidence type="ECO:0000313" key="6">
    <source>
        <dbReference type="Proteomes" id="UP000092555"/>
    </source>
</evidence>
<dbReference type="Pfam" id="PF10356">
    <property type="entry name" value="RRG7"/>
    <property type="match status" value="1"/>
</dbReference>
<evidence type="ECO:0000256" key="3">
    <source>
        <dbReference type="ARBA" id="ARBA00014638"/>
    </source>
</evidence>
<sequence length="238" mass="26439">MLRFLPRRGLATLKEVQSCQEYLDFCRLKGTPMNSTVFRGTLYELTAKALLEQSLHFSDLVRSGGAGDNGLDLYGRWDLSHYRPADGAIRKPPASSLLLACKPFSAQNNALDLRQDVVVLVQCKNHRVKIKAATIRELAGIREFHINMTSKTERRKTFMVLVSPLPMTKQGTQQMDTSDVPMLHAQVSPLEAPLVPGPGDFCLQKWKGGVLGPVYLNFSARTLLQGLSVECKLGEVVR</sequence>
<proteinExistence type="inferred from homology"/>
<dbReference type="RefSeq" id="XP_018711816.1">
    <property type="nucleotide sequence ID" value="XM_018854758.1"/>
</dbReference>
<comment type="subcellular location">
    <subcellularLocation>
        <location evidence="1">Mitochondrion</location>
    </subcellularLocation>
</comment>
<accession>A0A1A0HBB7</accession>
<comment type="similarity">
    <text evidence="2">Belongs to the RRG7 family.</text>
</comment>
<dbReference type="AlphaFoldDB" id="A0A1A0HBB7"/>
<dbReference type="GeneID" id="30027734"/>
<dbReference type="PANTHER" id="PTHR28133">
    <property type="entry name" value="REQUIRED FOR RESPIRATORY GROWTH PROTEIN 7, MITOCHONDRIAL"/>
    <property type="match status" value="1"/>
</dbReference>
<dbReference type="EMBL" id="LXTC01000003">
    <property type="protein sequence ID" value="OBA21306.1"/>
    <property type="molecule type" value="Genomic_DNA"/>
</dbReference>
<organism evidence="5 6">
    <name type="scientific">Metschnikowia bicuspidata var. bicuspidata NRRL YB-4993</name>
    <dbReference type="NCBI Taxonomy" id="869754"/>
    <lineage>
        <taxon>Eukaryota</taxon>
        <taxon>Fungi</taxon>
        <taxon>Dikarya</taxon>
        <taxon>Ascomycota</taxon>
        <taxon>Saccharomycotina</taxon>
        <taxon>Pichiomycetes</taxon>
        <taxon>Metschnikowiaceae</taxon>
        <taxon>Metschnikowia</taxon>
    </lineage>
</organism>
<keyword evidence="4" id="KW-0496">Mitochondrion</keyword>
<evidence type="ECO:0000313" key="5">
    <source>
        <dbReference type="EMBL" id="OBA21306.1"/>
    </source>
</evidence>